<gene>
    <name evidence="1" type="ORF">CJ218_03455</name>
</gene>
<dbReference type="EMBL" id="PNGT01000002">
    <property type="protein sequence ID" value="PMC52962.1"/>
    <property type="molecule type" value="Genomic_DNA"/>
</dbReference>
<evidence type="ECO:0008006" key="3">
    <source>
        <dbReference type="Google" id="ProtNLM"/>
    </source>
</evidence>
<dbReference type="Proteomes" id="UP000235670">
    <property type="component" value="Unassembled WGS sequence"/>
</dbReference>
<protein>
    <recommendedName>
        <fullName evidence="3">DNA-entry nuclease</fullName>
    </recommendedName>
</protein>
<dbReference type="Gene3D" id="3.40.570.10">
    <property type="entry name" value="Extracellular Endonuclease, subunit A"/>
    <property type="match status" value="1"/>
</dbReference>
<organism evidence="1 2">
    <name type="scientific">Gemella sanguinis</name>
    <dbReference type="NCBI Taxonomy" id="84135"/>
    <lineage>
        <taxon>Bacteria</taxon>
        <taxon>Bacillati</taxon>
        <taxon>Bacillota</taxon>
        <taxon>Bacilli</taxon>
        <taxon>Bacillales</taxon>
        <taxon>Gemellaceae</taxon>
        <taxon>Gemella</taxon>
    </lineage>
</organism>
<name>A0A2N6SG89_9BACL</name>
<sequence>MNENKLNLTDIDILIEESKKINFSSESEVRNLGEKYPANFKEVGSLNENSLIEYFKINENYKQSKEIDPNTLLYKTLLIKRKIYYSDLGNGKELKNLPGWKAIKDNNIYHKAHIIAKASGGQKTYLDRQTSKRYHNGFIATICANVGVIGPLGMYDIELEMRTYLNKDNYLLYECRVIYRDPKDIIPIFIVMIIVSNDYAINKIYFVWNIQCGYTIDYRTGEYFPWN</sequence>
<reference evidence="1 2" key="1">
    <citation type="submission" date="2017-09" db="EMBL/GenBank/DDBJ databases">
        <title>Bacterial strain isolated from the female urinary microbiota.</title>
        <authorList>
            <person name="Thomas-White K."/>
            <person name="Kumar N."/>
            <person name="Forster S."/>
            <person name="Putonti C."/>
            <person name="Lawley T."/>
            <person name="Wolfe A.J."/>
        </authorList>
    </citation>
    <scope>NUCLEOTIDE SEQUENCE [LARGE SCALE GENOMIC DNA]</scope>
    <source>
        <strain evidence="1 2">UMB0186</strain>
    </source>
</reference>
<dbReference type="AlphaFoldDB" id="A0A2N6SG89"/>
<evidence type="ECO:0000313" key="2">
    <source>
        <dbReference type="Proteomes" id="UP000235670"/>
    </source>
</evidence>
<proteinExistence type="predicted"/>
<dbReference type="OrthoDB" id="9783680at2"/>
<comment type="caution">
    <text evidence="1">The sequence shown here is derived from an EMBL/GenBank/DDBJ whole genome shotgun (WGS) entry which is preliminary data.</text>
</comment>
<accession>A0A2N6SG89</accession>
<dbReference type="STRING" id="84135.GCA_001052115_00778"/>
<dbReference type="InterPro" id="IPR044929">
    <property type="entry name" value="DNA/RNA_non-sp_Endonuclease_sf"/>
</dbReference>
<evidence type="ECO:0000313" key="1">
    <source>
        <dbReference type="EMBL" id="PMC52962.1"/>
    </source>
</evidence>
<dbReference type="RefSeq" id="WP_102189637.1">
    <property type="nucleotide sequence ID" value="NZ_PNGT01000002.1"/>
</dbReference>